<reference evidence="1 2" key="1">
    <citation type="submission" date="2019-05" db="EMBL/GenBank/DDBJ databases">
        <title>Another draft genome of Portunus trituberculatus and its Hox gene families provides insights of decapod evolution.</title>
        <authorList>
            <person name="Jeong J.-H."/>
            <person name="Song I."/>
            <person name="Kim S."/>
            <person name="Choi T."/>
            <person name="Kim D."/>
            <person name="Ryu S."/>
            <person name="Kim W."/>
        </authorList>
    </citation>
    <scope>NUCLEOTIDE SEQUENCE [LARGE SCALE GENOMIC DNA]</scope>
    <source>
        <tissue evidence="1">Muscle</tissue>
    </source>
</reference>
<dbReference type="EMBL" id="VSRR010041506">
    <property type="protein sequence ID" value="MPC75618.1"/>
    <property type="molecule type" value="Genomic_DNA"/>
</dbReference>
<evidence type="ECO:0000313" key="1">
    <source>
        <dbReference type="EMBL" id="MPC75618.1"/>
    </source>
</evidence>
<gene>
    <name evidence="1" type="ORF">E2C01_070009</name>
</gene>
<proteinExistence type="predicted"/>
<sequence length="85" mass="9029">MVQERPLEGSLVSSGRQLVVTRLPLPSPCVVRNAYLLVDALVTPTSSCPMFVPAAVTLPCHFSASLLKTCLAAPQLGERNSLLPV</sequence>
<keyword evidence="2" id="KW-1185">Reference proteome</keyword>
<name>A0A5B7I417_PORTR</name>
<protein>
    <submittedName>
        <fullName evidence="1">Uncharacterized protein</fullName>
    </submittedName>
</protein>
<comment type="caution">
    <text evidence="1">The sequence shown here is derived from an EMBL/GenBank/DDBJ whole genome shotgun (WGS) entry which is preliminary data.</text>
</comment>
<evidence type="ECO:0000313" key="2">
    <source>
        <dbReference type="Proteomes" id="UP000324222"/>
    </source>
</evidence>
<organism evidence="1 2">
    <name type="scientific">Portunus trituberculatus</name>
    <name type="common">Swimming crab</name>
    <name type="synonym">Neptunus trituberculatus</name>
    <dbReference type="NCBI Taxonomy" id="210409"/>
    <lineage>
        <taxon>Eukaryota</taxon>
        <taxon>Metazoa</taxon>
        <taxon>Ecdysozoa</taxon>
        <taxon>Arthropoda</taxon>
        <taxon>Crustacea</taxon>
        <taxon>Multicrustacea</taxon>
        <taxon>Malacostraca</taxon>
        <taxon>Eumalacostraca</taxon>
        <taxon>Eucarida</taxon>
        <taxon>Decapoda</taxon>
        <taxon>Pleocyemata</taxon>
        <taxon>Brachyura</taxon>
        <taxon>Eubrachyura</taxon>
        <taxon>Portunoidea</taxon>
        <taxon>Portunidae</taxon>
        <taxon>Portuninae</taxon>
        <taxon>Portunus</taxon>
    </lineage>
</organism>
<dbReference type="AlphaFoldDB" id="A0A5B7I417"/>
<dbReference type="Proteomes" id="UP000324222">
    <property type="component" value="Unassembled WGS sequence"/>
</dbReference>
<accession>A0A5B7I417</accession>